<keyword evidence="1" id="KW-0663">Pyridoxal phosphate</keyword>
<reference evidence="3" key="1">
    <citation type="submission" date="2016-10" db="EMBL/GenBank/DDBJ databases">
        <title>Sequence of Gallionella enrichment culture.</title>
        <authorList>
            <person name="Poehlein A."/>
            <person name="Muehling M."/>
            <person name="Daniel R."/>
        </authorList>
    </citation>
    <scope>NUCLEOTIDE SEQUENCE</scope>
</reference>
<dbReference type="EMBL" id="MLJW01000133">
    <property type="protein sequence ID" value="OIQ97448.1"/>
    <property type="molecule type" value="Genomic_DNA"/>
</dbReference>
<comment type="caution">
    <text evidence="3">The sequence shown here is derived from an EMBL/GenBank/DDBJ whole genome shotgun (WGS) entry which is preliminary data.</text>
</comment>
<dbReference type="Gene3D" id="3.90.1150.10">
    <property type="entry name" value="Aspartate Aminotransferase, domain 1"/>
    <property type="match status" value="1"/>
</dbReference>
<evidence type="ECO:0000256" key="2">
    <source>
        <dbReference type="SAM" id="Phobius"/>
    </source>
</evidence>
<dbReference type="GO" id="GO:0019179">
    <property type="term" value="F:dTDP-4-amino-4,6-dideoxy-D-glucose transaminase activity"/>
    <property type="evidence" value="ECO:0007669"/>
    <property type="project" value="UniProtKB-EC"/>
</dbReference>
<feature type="transmembrane region" description="Helical" evidence="2">
    <location>
        <begin position="71"/>
        <end position="91"/>
    </location>
</feature>
<dbReference type="InterPro" id="IPR015422">
    <property type="entry name" value="PyrdxlP-dep_Trfase_small"/>
</dbReference>
<dbReference type="AlphaFoldDB" id="A0A1J5RMJ7"/>
<keyword evidence="2" id="KW-0472">Membrane</keyword>
<dbReference type="PIRSF" id="PIRSF000390">
    <property type="entry name" value="PLP_StrS"/>
    <property type="match status" value="1"/>
</dbReference>
<dbReference type="InterPro" id="IPR015424">
    <property type="entry name" value="PyrdxlP-dep_Trfase"/>
</dbReference>
<dbReference type="GO" id="GO:0000271">
    <property type="term" value="P:polysaccharide biosynthetic process"/>
    <property type="evidence" value="ECO:0007669"/>
    <property type="project" value="TreeGrafter"/>
</dbReference>
<evidence type="ECO:0000256" key="1">
    <source>
        <dbReference type="ARBA" id="ARBA00022898"/>
    </source>
</evidence>
<protein>
    <submittedName>
        <fullName evidence="3">dTDP-4-amino-4,6-dideoxy-D-glucose transaminase</fullName>
        <ecNumber evidence="3">2.6.1.33</ecNumber>
    </submittedName>
</protein>
<accession>A0A1J5RMJ7</accession>
<dbReference type="PANTHER" id="PTHR30244">
    <property type="entry name" value="TRANSAMINASE"/>
    <property type="match status" value="1"/>
</dbReference>
<sequence>MDKKNKIEDLAIFGGKSFFVIPKSTSNLLQPDFEKFMGYSKLFLDQHQYTNNGPNVKLLEQRLAAFHQTEYCISFCSGFWAIALTISVLALKGKTEIVMPSLTYRRMADIAAWVKLKPHFCEVEPETLAMSAATVLPCINENTALILGVHPIVNCCDIDGLVALSKEKNIPLLFDSVESVYESTTSGKVGSFGHAEGFSLHACKLMNGFGGGYITTNDASLARQLALMRGFGFEEIDKIVVHGGMNAKLNEIHAAMALASLDDVDEQVVRNRQRYHTYKRLLTDISTIRLLEFDESHRAGYKNIVVELLDDWPLSRADTISILNAEKILARAYYSPPLHQKSMKFAYVPTDLPVTDMLAERFLNLPCGHLVSNDDVADIVSMLRFISNNASQINDRLREKDVN</sequence>
<keyword evidence="3" id="KW-0808">Transferase</keyword>
<dbReference type="PANTHER" id="PTHR30244:SF9">
    <property type="entry name" value="PROTEIN RV3402C"/>
    <property type="match status" value="1"/>
</dbReference>
<proteinExistence type="predicted"/>
<keyword evidence="2" id="KW-0812">Transmembrane</keyword>
<gene>
    <name evidence="3" type="primary">vioA_4</name>
    <name evidence="3" type="ORF">GALL_205800</name>
</gene>
<keyword evidence="3" id="KW-0032">Aminotransferase</keyword>
<dbReference type="Gene3D" id="3.40.640.10">
    <property type="entry name" value="Type I PLP-dependent aspartate aminotransferase-like (Major domain)"/>
    <property type="match status" value="1"/>
</dbReference>
<dbReference type="InterPro" id="IPR015421">
    <property type="entry name" value="PyrdxlP-dep_Trfase_major"/>
</dbReference>
<dbReference type="SUPFAM" id="SSF53383">
    <property type="entry name" value="PLP-dependent transferases"/>
    <property type="match status" value="1"/>
</dbReference>
<dbReference type="GO" id="GO:0030170">
    <property type="term" value="F:pyridoxal phosphate binding"/>
    <property type="evidence" value="ECO:0007669"/>
    <property type="project" value="TreeGrafter"/>
</dbReference>
<dbReference type="EC" id="2.6.1.33" evidence="3"/>
<dbReference type="InterPro" id="IPR000653">
    <property type="entry name" value="DegT/StrS_aminotransferase"/>
</dbReference>
<dbReference type="Pfam" id="PF01041">
    <property type="entry name" value="DegT_DnrJ_EryC1"/>
    <property type="match status" value="1"/>
</dbReference>
<evidence type="ECO:0000313" key="3">
    <source>
        <dbReference type="EMBL" id="OIQ97448.1"/>
    </source>
</evidence>
<keyword evidence="2" id="KW-1133">Transmembrane helix</keyword>
<organism evidence="3">
    <name type="scientific">mine drainage metagenome</name>
    <dbReference type="NCBI Taxonomy" id="410659"/>
    <lineage>
        <taxon>unclassified sequences</taxon>
        <taxon>metagenomes</taxon>
        <taxon>ecological metagenomes</taxon>
    </lineage>
</organism>
<name>A0A1J5RMJ7_9ZZZZ</name>